<evidence type="ECO:0000259" key="3">
    <source>
        <dbReference type="Pfam" id="PF08190"/>
    </source>
</evidence>
<dbReference type="EMBL" id="CP031052">
    <property type="protein sequence ID" value="QDZ25799.1"/>
    <property type="molecule type" value="Genomic_DNA"/>
</dbReference>
<dbReference type="PANTHER" id="PTHR22997:SF11">
    <property type="entry name" value="PIH1 N-TERMINAL DOMAIN-CONTAINING PROTEIN"/>
    <property type="match status" value="1"/>
</dbReference>
<accession>A0A5B8MZ92</accession>
<dbReference type="Pfam" id="PF08190">
    <property type="entry name" value="PIH1"/>
    <property type="match status" value="1"/>
</dbReference>
<evidence type="ECO:0000313" key="5">
    <source>
        <dbReference type="EMBL" id="QDZ25799.1"/>
    </source>
</evidence>
<sequence>MAQQQQQHNAGGMPSPEELMEVMRLYKQSGGEMDPSKVPPDVRPFVEMFQAMEGSEGATPHSEGGVKESLFNVMGNGSGADGLGLGTGQQGQQKGVREIKPEPGFVVKCRDDNNRKIFINMCGSPNVPAPGNWDKGKIPEDVKKKLEQAQTTPDESLRFPLSLSDASYDLDKQGKPCTTFDCIFNSDVLKQAMATKSLKVFLIELALGWIQEKHHLILDEKYKLPRMKYKGQDVQTQNIRDDDCNSGKPIIEEIGDDESVKEEDKTASFPLMTTKRKPTVNTQAKTMQQRKMTTSPSSMQAASQESSQSIELEKLVHTMDFEGKPCEWVVVKIPTRGAVSKQFDLSMCSVDLVDGDVLEVSFDCGTSAQKLATSVQLPFSVDASRATAGVEKDGSVVVRLPYKPFTEVVEVMKADAPHKFGTLNLSDSSFLDLE</sequence>
<gene>
    <name evidence="5" type="ORF">A3770_19p83170</name>
    <name evidence="4" type="ORF">CPRI1469_LOCUS4990</name>
</gene>
<organism evidence="5 6">
    <name type="scientific">Chloropicon primus</name>
    <dbReference type="NCBI Taxonomy" id="1764295"/>
    <lineage>
        <taxon>Eukaryota</taxon>
        <taxon>Viridiplantae</taxon>
        <taxon>Chlorophyta</taxon>
        <taxon>Chloropicophyceae</taxon>
        <taxon>Chloropicales</taxon>
        <taxon>Chloropicaceae</taxon>
        <taxon>Chloropicon</taxon>
    </lineage>
</organism>
<reference evidence="5 6" key="1">
    <citation type="submission" date="2018-07" db="EMBL/GenBank/DDBJ databases">
        <title>The complete nuclear genome of the prasinophyte Chloropicon primus (CCMP1205).</title>
        <authorList>
            <person name="Pombert J.-F."/>
            <person name="Otis C."/>
            <person name="Turmel M."/>
            <person name="Lemieux C."/>
        </authorList>
    </citation>
    <scope>NUCLEOTIDE SEQUENCE [LARGE SCALE GENOMIC DNA]</scope>
    <source>
        <strain evidence="5 6">CCMP1205</strain>
    </source>
</reference>
<dbReference type="InterPro" id="IPR050734">
    <property type="entry name" value="PIH1/Kintoun_subfamily"/>
</dbReference>
<protein>
    <submittedName>
        <fullName evidence="5">PIH1 domain-containing protein</fullName>
    </submittedName>
</protein>
<dbReference type="Proteomes" id="UP000316726">
    <property type="component" value="Chromosome 19"/>
</dbReference>
<feature type="domain" description="PIH1 N-terminal" evidence="3">
    <location>
        <begin position="92"/>
        <end position="243"/>
    </location>
</feature>
<evidence type="ECO:0000313" key="4">
    <source>
        <dbReference type="EMBL" id="CAD9716134.1"/>
    </source>
</evidence>
<proteinExistence type="inferred from homology"/>
<feature type="compositionally biased region" description="Polar residues" evidence="2">
    <location>
        <begin position="279"/>
        <end position="294"/>
    </location>
</feature>
<dbReference type="EMBL" id="HBHL01007660">
    <property type="protein sequence ID" value="CAD9716134.1"/>
    <property type="molecule type" value="Transcribed_RNA"/>
</dbReference>
<dbReference type="AlphaFoldDB" id="A0A5B8MZ92"/>
<keyword evidence="6" id="KW-1185">Reference proteome</keyword>
<feature type="compositionally biased region" description="Low complexity" evidence="2">
    <location>
        <begin position="295"/>
        <end position="308"/>
    </location>
</feature>
<evidence type="ECO:0000256" key="2">
    <source>
        <dbReference type="SAM" id="MobiDB-lite"/>
    </source>
</evidence>
<dbReference type="STRING" id="1764295.A0A5B8MZ92"/>
<evidence type="ECO:0000313" key="6">
    <source>
        <dbReference type="Proteomes" id="UP000316726"/>
    </source>
</evidence>
<dbReference type="InterPro" id="IPR012981">
    <property type="entry name" value="PIH1_N"/>
</dbReference>
<dbReference type="OrthoDB" id="567158at2759"/>
<dbReference type="GO" id="GO:0005737">
    <property type="term" value="C:cytoplasm"/>
    <property type="evidence" value="ECO:0007669"/>
    <property type="project" value="TreeGrafter"/>
</dbReference>
<dbReference type="PANTHER" id="PTHR22997">
    <property type="entry name" value="PIH1 DOMAIN-CONTAINING PROTEIN 1"/>
    <property type="match status" value="1"/>
</dbReference>
<evidence type="ECO:0000256" key="1">
    <source>
        <dbReference type="ARBA" id="ARBA00008511"/>
    </source>
</evidence>
<comment type="similarity">
    <text evidence="1">Belongs to the PIH1 family.</text>
</comment>
<reference evidence="4" key="2">
    <citation type="submission" date="2021-01" db="EMBL/GenBank/DDBJ databases">
        <authorList>
            <person name="Corre E."/>
            <person name="Pelletier E."/>
            <person name="Niang G."/>
            <person name="Scheremetjew M."/>
            <person name="Finn R."/>
            <person name="Kale V."/>
            <person name="Holt S."/>
            <person name="Cochrane G."/>
            <person name="Meng A."/>
            <person name="Brown T."/>
            <person name="Cohen L."/>
        </authorList>
    </citation>
    <scope>NUCLEOTIDE SEQUENCE</scope>
    <source>
        <strain evidence="4">CCMP1205</strain>
    </source>
</reference>
<name>A0A5B8MZ92_9CHLO</name>
<feature type="region of interest" description="Disordered" evidence="2">
    <location>
        <begin position="278"/>
        <end position="308"/>
    </location>
</feature>